<protein>
    <recommendedName>
        <fullName evidence="3">DUF4283 domain-containing protein</fullName>
    </recommendedName>
</protein>
<evidence type="ECO:0008006" key="3">
    <source>
        <dbReference type="Google" id="ProtNLM"/>
    </source>
</evidence>
<sequence>MAYGLHNLRVISYAWWVGYYLRRAFNFDGLCVSIKGMIASVKGMDIKPLPAEQLLMRFNHVIDKNRALEGCPWSFEKNVMILSSIGDKENPMDVDLSWCDFHVYVHDLPLSKMNLGVVTLIGNKLGKFRDMEMDAAGCSWGERCASGVAINVTLPLTRAL</sequence>
<dbReference type="EMBL" id="JACGWO010000001">
    <property type="protein sequence ID" value="KAK4438185.1"/>
    <property type="molecule type" value="Genomic_DNA"/>
</dbReference>
<evidence type="ECO:0000313" key="2">
    <source>
        <dbReference type="Proteomes" id="UP001293254"/>
    </source>
</evidence>
<reference evidence="1" key="1">
    <citation type="submission" date="2020-06" db="EMBL/GenBank/DDBJ databases">
        <authorList>
            <person name="Li T."/>
            <person name="Hu X."/>
            <person name="Zhang T."/>
            <person name="Song X."/>
            <person name="Zhang H."/>
            <person name="Dai N."/>
            <person name="Sheng W."/>
            <person name="Hou X."/>
            <person name="Wei L."/>
        </authorList>
    </citation>
    <scope>NUCLEOTIDE SEQUENCE</scope>
    <source>
        <strain evidence="1">3651</strain>
        <tissue evidence="1">Leaf</tissue>
    </source>
</reference>
<organism evidence="1 2">
    <name type="scientific">Sesamum alatum</name>
    <dbReference type="NCBI Taxonomy" id="300844"/>
    <lineage>
        <taxon>Eukaryota</taxon>
        <taxon>Viridiplantae</taxon>
        <taxon>Streptophyta</taxon>
        <taxon>Embryophyta</taxon>
        <taxon>Tracheophyta</taxon>
        <taxon>Spermatophyta</taxon>
        <taxon>Magnoliopsida</taxon>
        <taxon>eudicotyledons</taxon>
        <taxon>Gunneridae</taxon>
        <taxon>Pentapetalae</taxon>
        <taxon>asterids</taxon>
        <taxon>lamiids</taxon>
        <taxon>Lamiales</taxon>
        <taxon>Pedaliaceae</taxon>
        <taxon>Sesamum</taxon>
    </lineage>
</organism>
<gene>
    <name evidence="1" type="ORF">Salat_0152700</name>
</gene>
<proteinExistence type="predicted"/>
<name>A0AAE2CXM2_9LAMI</name>
<dbReference type="AlphaFoldDB" id="A0AAE2CXM2"/>
<dbReference type="Proteomes" id="UP001293254">
    <property type="component" value="Unassembled WGS sequence"/>
</dbReference>
<evidence type="ECO:0000313" key="1">
    <source>
        <dbReference type="EMBL" id="KAK4438185.1"/>
    </source>
</evidence>
<reference evidence="1" key="2">
    <citation type="journal article" date="2024" name="Plant">
        <title>Genomic evolution and insights into agronomic trait innovations of Sesamum species.</title>
        <authorList>
            <person name="Miao H."/>
            <person name="Wang L."/>
            <person name="Qu L."/>
            <person name="Liu H."/>
            <person name="Sun Y."/>
            <person name="Le M."/>
            <person name="Wang Q."/>
            <person name="Wei S."/>
            <person name="Zheng Y."/>
            <person name="Lin W."/>
            <person name="Duan Y."/>
            <person name="Cao H."/>
            <person name="Xiong S."/>
            <person name="Wang X."/>
            <person name="Wei L."/>
            <person name="Li C."/>
            <person name="Ma Q."/>
            <person name="Ju M."/>
            <person name="Zhao R."/>
            <person name="Li G."/>
            <person name="Mu C."/>
            <person name="Tian Q."/>
            <person name="Mei H."/>
            <person name="Zhang T."/>
            <person name="Gao T."/>
            <person name="Zhang H."/>
        </authorList>
    </citation>
    <scope>NUCLEOTIDE SEQUENCE</scope>
    <source>
        <strain evidence="1">3651</strain>
    </source>
</reference>
<comment type="caution">
    <text evidence="1">The sequence shown here is derived from an EMBL/GenBank/DDBJ whole genome shotgun (WGS) entry which is preliminary data.</text>
</comment>
<accession>A0AAE2CXM2</accession>
<keyword evidence="2" id="KW-1185">Reference proteome</keyword>